<evidence type="ECO:0000313" key="2">
    <source>
        <dbReference type="Proteomes" id="UP001234989"/>
    </source>
</evidence>
<accession>A0AAF0U3C6</accession>
<keyword evidence="2" id="KW-1185">Reference proteome</keyword>
<dbReference type="AlphaFoldDB" id="A0AAF0U3C6"/>
<proteinExistence type="predicted"/>
<sequence length="84" mass="9370">MKLSKDDGITILYHLNKTNMIDDALSRKFESMGSVTCLEVVSRPLARKVQSWANSLMKLELSDFGGVLGCIEAMCSFLDQIKAR</sequence>
<gene>
    <name evidence="1" type="ORF">MTR67_031841</name>
</gene>
<protein>
    <submittedName>
        <fullName evidence="1">Uncharacterized protein</fullName>
    </submittedName>
</protein>
<evidence type="ECO:0000313" key="1">
    <source>
        <dbReference type="EMBL" id="WMV38456.1"/>
    </source>
</evidence>
<reference evidence="1" key="1">
    <citation type="submission" date="2023-08" db="EMBL/GenBank/DDBJ databases">
        <title>A de novo genome assembly of Solanum verrucosum Schlechtendal, a Mexican diploid species geographically isolated from the other diploid A-genome species in potato relatives.</title>
        <authorList>
            <person name="Hosaka K."/>
        </authorList>
    </citation>
    <scope>NUCLEOTIDE SEQUENCE</scope>
    <source>
        <tissue evidence="1">Young leaves</tissue>
    </source>
</reference>
<organism evidence="1 2">
    <name type="scientific">Solanum verrucosum</name>
    <dbReference type="NCBI Taxonomy" id="315347"/>
    <lineage>
        <taxon>Eukaryota</taxon>
        <taxon>Viridiplantae</taxon>
        <taxon>Streptophyta</taxon>
        <taxon>Embryophyta</taxon>
        <taxon>Tracheophyta</taxon>
        <taxon>Spermatophyta</taxon>
        <taxon>Magnoliopsida</taxon>
        <taxon>eudicotyledons</taxon>
        <taxon>Gunneridae</taxon>
        <taxon>Pentapetalae</taxon>
        <taxon>asterids</taxon>
        <taxon>lamiids</taxon>
        <taxon>Solanales</taxon>
        <taxon>Solanaceae</taxon>
        <taxon>Solanoideae</taxon>
        <taxon>Solaneae</taxon>
        <taxon>Solanum</taxon>
    </lineage>
</organism>
<dbReference type="EMBL" id="CP133618">
    <property type="protein sequence ID" value="WMV38456.1"/>
    <property type="molecule type" value="Genomic_DNA"/>
</dbReference>
<name>A0AAF0U3C6_SOLVR</name>
<dbReference type="Proteomes" id="UP001234989">
    <property type="component" value="Chromosome 7"/>
</dbReference>